<dbReference type="Gene3D" id="1.10.10.2910">
    <property type="match status" value="1"/>
</dbReference>
<organism evidence="2 3">
    <name type="scientific">Blautia obeum</name>
    <dbReference type="NCBI Taxonomy" id="40520"/>
    <lineage>
        <taxon>Bacteria</taxon>
        <taxon>Bacillati</taxon>
        <taxon>Bacillota</taxon>
        <taxon>Clostridia</taxon>
        <taxon>Lachnospirales</taxon>
        <taxon>Lachnospiraceae</taxon>
        <taxon>Blautia</taxon>
    </lineage>
</organism>
<dbReference type="EMBL" id="CYZD01000001">
    <property type="protein sequence ID" value="CUN41536.1"/>
    <property type="molecule type" value="Genomic_DNA"/>
</dbReference>
<dbReference type="EC" id="3.4.-.-" evidence="2"/>
<sequence>MNRNIKKIVSYYKRKTGTADPFAIADQLGILYQICDLQFEGCYMFLKNHRYIFINQSLSEHEQRLVMAHELGHALLHRKENCYFIRNQTLLLNSKKEIEANKFAMELLLPDSFLAEYRDFTIDQISRMTGYHQKLIELKIHN</sequence>
<name>A0A173WRH5_9FIRM</name>
<dbReference type="PANTHER" id="PTHR43236">
    <property type="entry name" value="ANTITOXIN HIGA1"/>
    <property type="match status" value="1"/>
</dbReference>
<reference evidence="2 3" key="1">
    <citation type="submission" date="2015-09" db="EMBL/GenBank/DDBJ databases">
        <authorList>
            <consortium name="Pathogen Informatics"/>
        </authorList>
    </citation>
    <scope>NUCLEOTIDE SEQUENCE [LARGE SCALE GENOMIC DNA]</scope>
    <source>
        <strain evidence="2 3">2789STDY5608837</strain>
    </source>
</reference>
<proteinExistence type="predicted"/>
<keyword evidence="2" id="KW-0378">Hydrolase</keyword>
<dbReference type="RefSeq" id="WP_055065451.1">
    <property type="nucleotide sequence ID" value="NZ_CYZD01000001.1"/>
</dbReference>
<dbReference type="Pfam" id="PF06114">
    <property type="entry name" value="Peptidase_M78"/>
    <property type="match status" value="1"/>
</dbReference>
<accession>A0A173WRH5</accession>
<evidence type="ECO:0000313" key="3">
    <source>
        <dbReference type="Proteomes" id="UP000095409"/>
    </source>
</evidence>
<dbReference type="PANTHER" id="PTHR43236:SF2">
    <property type="entry name" value="BLL0069 PROTEIN"/>
    <property type="match status" value="1"/>
</dbReference>
<dbReference type="Proteomes" id="UP000095409">
    <property type="component" value="Unassembled WGS sequence"/>
</dbReference>
<gene>
    <name evidence="2" type="primary">immA</name>
    <name evidence="2" type="ORF">ERS852394_00178</name>
</gene>
<feature type="domain" description="IrrE N-terminal-like" evidence="1">
    <location>
        <begin position="26"/>
        <end position="116"/>
    </location>
</feature>
<protein>
    <submittedName>
        <fullName evidence="2">Metallopeptidase immA</fullName>
        <ecNumber evidence="2">3.4.-.-</ecNumber>
    </submittedName>
</protein>
<dbReference type="GO" id="GO:0016787">
    <property type="term" value="F:hydrolase activity"/>
    <property type="evidence" value="ECO:0007669"/>
    <property type="project" value="UniProtKB-KW"/>
</dbReference>
<evidence type="ECO:0000259" key="1">
    <source>
        <dbReference type="Pfam" id="PF06114"/>
    </source>
</evidence>
<dbReference type="InterPro" id="IPR052345">
    <property type="entry name" value="Rad_response_metalloprotease"/>
</dbReference>
<dbReference type="InterPro" id="IPR010359">
    <property type="entry name" value="IrrE_HExxH"/>
</dbReference>
<evidence type="ECO:0000313" key="2">
    <source>
        <dbReference type="EMBL" id="CUN41536.1"/>
    </source>
</evidence>
<dbReference type="AlphaFoldDB" id="A0A173WRH5"/>